<keyword evidence="1" id="KW-1133">Transmembrane helix</keyword>
<sequence length="76" mass="8860">MKESYERLPPNRKTDQTFPSTIGLKHVESYKGNPTKTLNKTFTTPVFVIWSIKNIGLFLSYIEFTSRDLMSQTRET</sequence>
<evidence type="ECO:0000256" key="1">
    <source>
        <dbReference type="SAM" id="Phobius"/>
    </source>
</evidence>
<name>A0A8H3M755_9GLOM</name>
<gene>
    <name evidence="2" type="ORF">RCL2_002683100</name>
</gene>
<accession>A0A8H3M755</accession>
<keyword evidence="1" id="KW-0812">Transmembrane</keyword>
<feature type="transmembrane region" description="Helical" evidence="1">
    <location>
        <begin position="42"/>
        <end position="62"/>
    </location>
</feature>
<dbReference type="Proteomes" id="UP000615446">
    <property type="component" value="Unassembled WGS sequence"/>
</dbReference>
<protein>
    <submittedName>
        <fullName evidence="2">Uncharacterized protein</fullName>
    </submittedName>
</protein>
<keyword evidence="1" id="KW-0472">Membrane</keyword>
<reference evidence="2" key="1">
    <citation type="submission" date="2019-10" db="EMBL/GenBank/DDBJ databases">
        <title>Conservation and host-specific expression of non-tandemly repeated heterogenous ribosome RNA gene in arbuscular mycorrhizal fungi.</title>
        <authorList>
            <person name="Maeda T."/>
            <person name="Kobayashi Y."/>
            <person name="Nakagawa T."/>
            <person name="Ezawa T."/>
            <person name="Yamaguchi K."/>
            <person name="Bino T."/>
            <person name="Nishimoto Y."/>
            <person name="Shigenobu S."/>
            <person name="Kawaguchi M."/>
        </authorList>
    </citation>
    <scope>NUCLEOTIDE SEQUENCE</scope>
    <source>
        <strain evidence="2">HR1</strain>
    </source>
</reference>
<organism evidence="2 3">
    <name type="scientific">Rhizophagus clarus</name>
    <dbReference type="NCBI Taxonomy" id="94130"/>
    <lineage>
        <taxon>Eukaryota</taxon>
        <taxon>Fungi</taxon>
        <taxon>Fungi incertae sedis</taxon>
        <taxon>Mucoromycota</taxon>
        <taxon>Glomeromycotina</taxon>
        <taxon>Glomeromycetes</taxon>
        <taxon>Glomerales</taxon>
        <taxon>Glomeraceae</taxon>
        <taxon>Rhizophagus</taxon>
    </lineage>
</organism>
<evidence type="ECO:0000313" key="2">
    <source>
        <dbReference type="EMBL" id="GET00375.1"/>
    </source>
</evidence>
<evidence type="ECO:0000313" key="3">
    <source>
        <dbReference type="Proteomes" id="UP000615446"/>
    </source>
</evidence>
<dbReference type="EMBL" id="BLAL01000285">
    <property type="protein sequence ID" value="GET00375.1"/>
    <property type="molecule type" value="Genomic_DNA"/>
</dbReference>
<proteinExistence type="predicted"/>
<dbReference type="AlphaFoldDB" id="A0A8H3M755"/>
<comment type="caution">
    <text evidence="2">The sequence shown here is derived from an EMBL/GenBank/DDBJ whole genome shotgun (WGS) entry which is preliminary data.</text>
</comment>